<accession>A0ABW0I0P2</accession>
<dbReference type="Proteomes" id="UP001596113">
    <property type="component" value="Unassembled WGS sequence"/>
</dbReference>
<dbReference type="Gene3D" id="1.20.1740.10">
    <property type="entry name" value="Amino acid/polyamine transporter I"/>
    <property type="match status" value="1"/>
</dbReference>
<comment type="subcellular location">
    <subcellularLocation>
        <location evidence="1">Membrane</location>
        <topology evidence="1">Multi-pass membrane protein</topology>
    </subcellularLocation>
</comment>
<feature type="transmembrane region" description="Helical" evidence="8">
    <location>
        <begin position="77"/>
        <end position="96"/>
    </location>
</feature>
<dbReference type="EMBL" id="JBHSMI010000062">
    <property type="protein sequence ID" value="MFC5406854.1"/>
    <property type="molecule type" value="Genomic_DNA"/>
</dbReference>
<evidence type="ECO:0000256" key="7">
    <source>
        <dbReference type="ARBA" id="ARBA00023136"/>
    </source>
</evidence>
<comment type="similarity">
    <text evidence="2">Belongs to the amino acid-polyamine-organocation (APC) superfamily. Spore germination protein (SGP) (TC 2.A.3.9) family.</text>
</comment>
<evidence type="ECO:0000313" key="9">
    <source>
        <dbReference type="EMBL" id="MFC5406854.1"/>
    </source>
</evidence>
<comment type="caution">
    <text evidence="9">The sequence shown here is derived from an EMBL/GenBank/DDBJ whole genome shotgun (WGS) entry which is preliminary data.</text>
</comment>
<feature type="transmembrane region" description="Helical" evidence="8">
    <location>
        <begin position="184"/>
        <end position="204"/>
    </location>
</feature>
<reference evidence="10" key="1">
    <citation type="journal article" date="2019" name="Int. J. Syst. Evol. Microbiol.">
        <title>The Global Catalogue of Microorganisms (GCM) 10K type strain sequencing project: providing services to taxonomists for standard genome sequencing and annotation.</title>
        <authorList>
            <consortium name="The Broad Institute Genomics Platform"/>
            <consortium name="The Broad Institute Genome Sequencing Center for Infectious Disease"/>
            <person name="Wu L."/>
            <person name="Ma J."/>
        </authorList>
    </citation>
    <scope>NUCLEOTIDE SEQUENCE [LARGE SCALE GENOMIC DNA]</scope>
    <source>
        <strain evidence="10">CGMCC 1.18575</strain>
    </source>
</reference>
<feature type="transmembrane region" description="Helical" evidence="8">
    <location>
        <begin position="108"/>
        <end position="134"/>
    </location>
</feature>
<protein>
    <submittedName>
        <fullName evidence="9">Endospore germination permease</fullName>
    </submittedName>
</protein>
<keyword evidence="7 8" id="KW-0472">Membrane</keyword>
<evidence type="ECO:0000256" key="1">
    <source>
        <dbReference type="ARBA" id="ARBA00004141"/>
    </source>
</evidence>
<dbReference type="PANTHER" id="PTHR34975">
    <property type="entry name" value="SPORE GERMINATION PROTEIN A2"/>
    <property type="match status" value="1"/>
</dbReference>
<feature type="transmembrane region" description="Helical" evidence="8">
    <location>
        <begin position="216"/>
        <end position="243"/>
    </location>
</feature>
<keyword evidence="5 8" id="KW-0812">Transmembrane</keyword>
<name>A0ABW0I0P2_9BACL</name>
<keyword evidence="3" id="KW-0813">Transport</keyword>
<sequence length="369" mass="41531">MIEKGKISAFQMAIMMYPTIIATAIISLPTIMATNAGRDLWLSPIVASLLGILMTFTAYQLNKLYPKTSIVGSSGQILGRFPGTIVGFIFFFVYAHDNGFVIRQYGEFIVSAFLPETPLLVVVSSMVLVCAFAVRGGVEVLARCAQMFVPIMIVILLLIYILIIPDLKPSHMFPIMEKGIKPSLIGSFFAQGWFVEFIDVSFLLPFVTDREKGAKWAMIAVITVMLTMVITSLVALFLLGPIIDSFNYPVMNAARYVSLADFVEHMESLLMAFWVLGVFVKNSVYYYLLILITSEWLNLSDYRPIVFPLGFLLVPITMWVFPNLQEMSHFFNTSGMFYIVSIKGIIPILLLILAFARKKNRTRKEERQA</sequence>
<evidence type="ECO:0000256" key="2">
    <source>
        <dbReference type="ARBA" id="ARBA00007998"/>
    </source>
</evidence>
<dbReference type="RefSeq" id="WP_378138989.1">
    <property type="nucleotide sequence ID" value="NZ_JBHSMI010000062.1"/>
</dbReference>
<dbReference type="PANTHER" id="PTHR34975:SF2">
    <property type="entry name" value="SPORE GERMINATION PROTEIN A2"/>
    <property type="match status" value="1"/>
</dbReference>
<dbReference type="NCBIfam" id="TIGR00912">
    <property type="entry name" value="2A0309"/>
    <property type="match status" value="1"/>
</dbReference>
<proteinExistence type="inferred from homology"/>
<keyword evidence="10" id="KW-1185">Reference proteome</keyword>
<evidence type="ECO:0000256" key="6">
    <source>
        <dbReference type="ARBA" id="ARBA00022989"/>
    </source>
</evidence>
<feature type="transmembrane region" description="Helical" evidence="8">
    <location>
        <begin position="12"/>
        <end position="33"/>
    </location>
</feature>
<feature type="transmembrane region" description="Helical" evidence="8">
    <location>
        <begin position="146"/>
        <end position="164"/>
    </location>
</feature>
<keyword evidence="6 8" id="KW-1133">Transmembrane helix</keyword>
<evidence type="ECO:0000256" key="3">
    <source>
        <dbReference type="ARBA" id="ARBA00022448"/>
    </source>
</evidence>
<evidence type="ECO:0000313" key="10">
    <source>
        <dbReference type="Proteomes" id="UP001596113"/>
    </source>
</evidence>
<dbReference type="Pfam" id="PF03845">
    <property type="entry name" value="Spore_permease"/>
    <property type="match status" value="1"/>
</dbReference>
<evidence type="ECO:0000256" key="5">
    <source>
        <dbReference type="ARBA" id="ARBA00022692"/>
    </source>
</evidence>
<feature type="transmembrane region" description="Helical" evidence="8">
    <location>
        <begin position="305"/>
        <end position="324"/>
    </location>
</feature>
<feature type="transmembrane region" description="Helical" evidence="8">
    <location>
        <begin position="45"/>
        <end position="65"/>
    </location>
</feature>
<keyword evidence="4" id="KW-0309">Germination</keyword>
<dbReference type="InterPro" id="IPR004761">
    <property type="entry name" value="Spore_GerAB"/>
</dbReference>
<evidence type="ECO:0000256" key="4">
    <source>
        <dbReference type="ARBA" id="ARBA00022544"/>
    </source>
</evidence>
<evidence type="ECO:0000256" key="8">
    <source>
        <dbReference type="SAM" id="Phobius"/>
    </source>
</evidence>
<feature type="transmembrane region" description="Helical" evidence="8">
    <location>
        <begin position="271"/>
        <end position="293"/>
    </location>
</feature>
<feature type="transmembrane region" description="Helical" evidence="8">
    <location>
        <begin position="336"/>
        <end position="356"/>
    </location>
</feature>
<organism evidence="9 10">
    <name type="scientific">Cohnella soli</name>
    <dbReference type="NCBI Taxonomy" id="425005"/>
    <lineage>
        <taxon>Bacteria</taxon>
        <taxon>Bacillati</taxon>
        <taxon>Bacillota</taxon>
        <taxon>Bacilli</taxon>
        <taxon>Bacillales</taxon>
        <taxon>Paenibacillaceae</taxon>
        <taxon>Cohnella</taxon>
    </lineage>
</organism>
<gene>
    <name evidence="9" type="ORF">ACFPOF_29360</name>
</gene>